<evidence type="ECO:0008006" key="3">
    <source>
        <dbReference type="Google" id="ProtNLM"/>
    </source>
</evidence>
<keyword evidence="2" id="KW-1185">Reference proteome</keyword>
<organism evidence="1 2">
    <name type="scientific">Ornithinibacillus halotolerans</name>
    <dbReference type="NCBI Taxonomy" id="1274357"/>
    <lineage>
        <taxon>Bacteria</taxon>
        <taxon>Bacillati</taxon>
        <taxon>Bacillota</taxon>
        <taxon>Bacilli</taxon>
        <taxon>Bacillales</taxon>
        <taxon>Bacillaceae</taxon>
        <taxon>Ornithinibacillus</taxon>
    </lineage>
</organism>
<protein>
    <recommendedName>
        <fullName evidence="3">Shikimate kinase</fullName>
    </recommendedName>
</protein>
<evidence type="ECO:0000313" key="1">
    <source>
        <dbReference type="EMBL" id="GGA65712.1"/>
    </source>
</evidence>
<reference evidence="1" key="2">
    <citation type="submission" date="2020-09" db="EMBL/GenBank/DDBJ databases">
        <authorList>
            <person name="Sun Q."/>
            <person name="Zhou Y."/>
        </authorList>
    </citation>
    <scope>NUCLEOTIDE SEQUENCE</scope>
    <source>
        <strain evidence="1">CGMCC 1.12408</strain>
    </source>
</reference>
<dbReference type="SUPFAM" id="SSF52540">
    <property type="entry name" value="P-loop containing nucleoside triphosphate hydrolases"/>
    <property type="match status" value="1"/>
</dbReference>
<dbReference type="Proteomes" id="UP000613512">
    <property type="component" value="Unassembled WGS sequence"/>
</dbReference>
<dbReference type="Gene3D" id="3.40.50.300">
    <property type="entry name" value="P-loop containing nucleotide triphosphate hydrolases"/>
    <property type="match status" value="1"/>
</dbReference>
<sequence length="186" mass="21770">MDKFVFIFGPQAVGKMTVGQELSKITELKLFHNHMTIEILQPLFGFSPEMWRLTSLFRREIFEAFSKSDSYGLIFTKVWDFSSEKECEGIKKMCQIFESSGSEVYLVELEAETEERLKRNMSPHRLEHKPTKRDIHKSEENLLSTLETLRLNSNEGEIKQKNYLRINNTNLSAEEVALKIKNKFNL</sequence>
<dbReference type="AlphaFoldDB" id="A0A916RQQ5"/>
<dbReference type="InterPro" id="IPR027417">
    <property type="entry name" value="P-loop_NTPase"/>
</dbReference>
<dbReference type="EMBL" id="BMEY01000003">
    <property type="protein sequence ID" value="GGA65712.1"/>
    <property type="molecule type" value="Genomic_DNA"/>
</dbReference>
<name>A0A916RQQ5_9BACI</name>
<gene>
    <name evidence="1" type="ORF">GCM10008025_06890</name>
</gene>
<proteinExistence type="predicted"/>
<evidence type="ECO:0000313" key="2">
    <source>
        <dbReference type="Proteomes" id="UP000613512"/>
    </source>
</evidence>
<accession>A0A916RQQ5</accession>
<reference evidence="1" key="1">
    <citation type="journal article" date="2014" name="Int. J. Syst. Evol. Microbiol.">
        <title>Complete genome sequence of Corynebacterium casei LMG S-19264T (=DSM 44701T), isolated from a smear-ripened cheese.</title>
        <authorList>
            <consortium name="US DOE Joint Genome Institute (JGI-PGF)"/>
            <person name="Walter F."/>
            <person name="Albersmeier A."/>
            <person name="Kalinowski J."/>
            <person name="Ruckert C."/>
        </authorList>
    </citation>
    <scope>NUCLEOTIDE SEQUENCE</scope>
    <source>
        <strain evidence="1">CGMCC 1.12408</strain>
    </source>
</reference>
<comment type="caution">
    <text evidence="1">The sequence shown here is derived from an EMBL/GenBank/DDBJ whole genome shotgun (WGS) entry which is preliminary data.</text>
</comment>
<dbReference type="RefSeq" id="WP_188383300.1">
    <property type="nucleotide sequence ID" value="NZ_BMEY01000003.1"/>
</dbReference>